<sequence length="274" mass="30931">MRDNYRLFQNNPVGLDGNDILIMCNFENILKNETIGDQLYFFVEDRVLGPGSPTAVQKYYYNNRDGGLEIETCRAKRDKNLGFTMLIPRTVTVGKLKEDDADLYSQFDKLLVHELSHGHNGGSTEDLTILEKSAWPKWFKFFDSDSKGNLMAYGWKAARYLGENGPSGENLKQTRTQPDGPMTDSSKDTLALFWLVIVIVASKMLVDGLKVLEDGRIRPLTGTQGGYMGDFDEDELTDDEAGLLRMMNTTINGSWADWDALSDKSHVRDSEDSW</sequence>
<organism evidence="1 2">
    <name type="scientific">Lophiotrema nucula</name>
    <dbReference type="NCBI Taxonomy" id="690887"/>
    <lineage>
        <taxon>Eukaryota</taxon>
        <taxon>Fungi</taxon>
        <taxon>Dikarya</taxon>
        <taxon>Ascomycota</taxon>
        <taxon>Pezizomycotina</taxon>
        <taxon>Dothideomycetes</taxon>
        <taxon>Pleosporomycetidae</taxon>
        <taxon>Pleosporales</taxon>
        <taxon>Lophiotremataceae</taxon>
        <taxon>Lophiotrema</taxon>
    </lineage>
</organism>
<proteinExistence type="predicted"/>
<dbReference type="AlphaFoldDB" id="A0A6A5YIS6"/>
<evidence type="ECO:0000313" key="1">
    <source>
        <dbReference type="EMBL" id="KAF2106880.1"/>
    </source>
</evidence>
<gene>
    <name evidence="1" type="ORF">BDV96DRAFT_654212</name>
</gene>
<keyword evidence="2" id="KW-1185">Reference proteome</keyword>
<evidence type="ECO:0000313" key="2">
    <source>
        <dbReference type="Proteomes" id="UP000799770"/>
    </source>
</evidence>
<dbReference type="Proteomes" id="UP000799770">
    <property type="component" value="Unassembled WGS sequence"/>
</dbReference>
<dbReference type="EMBL" id="ML977358">
    <property type="protein sequence ID" value="KAF2106880.1"/>
    <property type="molecule type" value="Genomic_DNA"/>
</dbReference>
<protein>
    <submittedName>
        <fullName evidence="1">Uncharacterized protein</fullName>
    </submittedName>
</protein>
<reference evidence="1" key="1">
    <citation type="journal article" date="2020" name="Stud. Mycol.">
        <title>101 Dothideomycetes genomes: a test case for predicting lifestyles and emergence of pathogens.</title>
        <authorList>
            <person name="Haridas S."/>
            <person name="Albert R."/>
            <person name="Binder M."/>
            <person name="Bloem J."/>
            <person name="Labutti K."/>
            <person name="Salamov A."/>
            <person name="Andreopoulos B."/>
            <person name="Baker S."/>
            <person name="Barry K."/>
            <person name="Bills G."/>
            <person name="Bluhm B."/>
            <person name="Cannon C."/>
            <person name="Castanera R."/>
            <person name="Culley D."/>
            <person name="Daum C."/>
            <person name="Ezra D."/>
            <person name="Gonzalez J."/>
            <person name="Henrissat B."/>
            <person name="Kuo A."/>
            <person name="Liang C."/>
            <person name="Lipzen A."/>
            <person name="Lutzoni F."/>
            <person name="Magnuson J."/>
            <person name="Mondo S."/>
            <person name="Nolan M."/>
            <person name="Ohm R."/>
            <person name="Pangilinan J."/>
            <person name="Park H.-J."/>
            <person name="Ramirez L."/>
            <person name="Alfaro M."/>
            <person name="Sun H."/>
            <person name="Tritt A."/>
            <person name="Yoshinaga Y."/>
            <person name="Zwiers L.-H."/>
            <person name="Turgeon B."/>
            <person name="Goodwin S."/>
            <person name="Spatafora J."/>
            <person name="Crous P."/>
            <person name="Grigoriev I."/>
        </authorList>
    </citation>
    <scope>NUCLEOTIDE SEQUENCE</scope>
    <source>
        <strain evidence="1">CBS 627.86</strain>
    </source>
</reference>
<name>A0A6A5YIS6_9PLEO</name>
<accession>A0A6A5YIS6</accession>